<name>F2N7T1_CORGP</name>
<dbReference type="OrthoDB" id="9780488at2"/>
<evidence type="ECO:0000256" key="1">
    <source>
        <dbReference type="SAM" id="MobiDB-lite"/>
    </source>
</evidence>
<evidence type="ECO:0000313" key="4">
    <source>
        <dbReference type="Proteomes" id="UP000006851"/>
    </source>
</evidence>
<evidence type="ECO:0000313" key="3">
    <source>
        <dbReference type="EMBL" id="AEB06973.1"/>
    </source>
</evidence>
<dbReference type="eggNOG" id="COG5011">
    <property type="taxonomic scope" value="Bacteria"/>
</dbReference>
<dbReference type="Pfam" id="PF10105">
    <property type="entry name" value="DUF2344"/>
    <property type="match status" value="1"/>
</dbReference>
<dbReference type="KEGG" id="cgo:Corgl_0860"/>
<gene>
    <name evidence="3" type="ordered locus">Corgl_0860</name>
</gene>
<sequence>MSDQLPFRLRVRYVKQGRLRYLGHPEVLRTIERSVRRAGLPYAVTQGLSPHMRIAFCSALPVGASSRCELYDLWLSERVRTDRALDALRHATPEGLAPVRAGYIDVRAAALTVSLTRIGYSVEVRPREGFSVDLAAWNRALTEIASAGQICYLRGAKRKRLDLDRTLACWRVSASETEGAVRIELETRAGSAGSLRPDIVLAAIDQSIGRAQGLDEPVDHLTAGPRAHMIIESCEIERTLQTGEDEHGILVPALPDPQSAGTRANGSLTASE</sequence>
<dbReference type="NCBIfam" id="TIGR03936">
    <property type="entry name" value="sam_1_link_chp"/>
    <property type="match status" value="1"/>
</dbReference>
<accession>F2N7T1</accession>
<proteinExistence type="predicted"/>
<dbReference type="Proteomes" id="UP000006851">
    <property type="component" value="Chromosome"/>
</dbReference>
<keyword evidence="4" id="KW-1185">Reference proteome</keyword>
<evidence type="ECO:0000259" key="2">
    <source>
        <dbReference type="Pfam" id="PF10105"/>
    </source>
</evidence>
<dbReference type="AlphaFoldDB" id="F2N7T1"/>
<feature type="compositionally biased region" description="Polar residues" evidence="1">
    <location>
        <begin position="259"/>
        <end position="272"/>
    </location>
</feature>
<dbReference type="HOGENOM" id="CLU_083579_0_1_11"/>
<protein>
    <recommendedName>
        <fullName evidence="2">DUF2344 domain-containing protein</fullName>
    </recommendedName>
</protein>
<dbReference type="RefSeq" id="WP_013708716.1">
    <property type="nucleotide sequence ID" value="NC_015389.1"/>
</dbReference>
<reference evidence="4" key="1">
    <citation type="journal article" date="2013" name="Stand. Genomic Sci.">
        <title>Complete genome sequence of Coriobacterium glomerans type strain (PW2(T)) from the midgut of Pyrrhocoris apterus L. (red soldier bug).</title>
        <authorList>
            <person name="Stackebrandt E."/>
            <person name="Zeytun A."/>
            <person name="Lapidus A."/>
            <person name="Nolan M."/>
            <person name="Lucas S."/>
            <person name="Hammon N."/>
            <person name="Deshpande S."/>
            <person name="Cheng J.F."/>
            <person name="Tapia R."/>
            <person name="Goodwin L.A."/>
            <person name="Pitluck S."/>
            <person name="Liolios K."/>
            <person name="Pagani I."/>
            <person name="Ivanova N."/>
            <person name="Mavromatis K."/>
            <person name="Mikhailova N."/>
            <person name="Huntemann M."/>
            <person name="Pati A."/>
            <person name="Chen A."/>
            <person name="Palaniappan K."/>
            <person name="Chang Y.J."/>
            <person name="Land M."/>
            <person name="Hauser L."/>
            <person name="Rohde M."/>
            <person name="Pukall R."/>
            <person name="Goker M."/>
            <person name="Detter J.C."/>
            <person name="Woyke T."/>
            <person name="Bristow J."/>
            <person name="Eisen J.A."/>
            <person name="Markowitz V."/>
            <person name="Hugenholtz P."/>
            <person name="Kyrpides N.C."/>
            <person name="Klenk H.P."/>
        </authorList>
    </citation>
    <scope>NUCLEOTIDE SEQUENCE</scope>
    <source>
        <strain evidence="4">ATCC 49209 / DSM 20642 / JCM 10262 / PW2</strain>
    </source>
</reference>
<dbReference type="EMBL" id="CP002628">
    <property type="protein sequence ID" value="AEB06973.1"/>
    <property type="molecule type" value="Genomic_DNA"/>
</dbReference>
<dbReference type="STRING" id="700015.Corgl_0860"/>
<feature type="domain" description="DUF2344" evidence="2">
    <location>
        <begin position="8"/>
        <end position="197"/>
    </location>
</feature>
<feature type="region of interest" description="Disordered" evidence="1">
    <location>
        <begin position="252"/>
        <end position="272"/>
    </location>
</feature>
<dbReference type="InterPro" id="IPR018768">
    <property type="entry name" value="DUF2344"/>
</dbReference>
<organism evidence="3 4">
    <name type="scientific">Coriobacterium glomerans (strain ATCC 49209 / DSM 20642 / JCM 10262 / PW2)</name>
    <dbReference type="NCBI Taxonomy" id="700015"/>
    <lineage>
        <taxon>Bacteria</taxon>
        <taxon>Bacillati</taxon>
        <taxon>Actinomycetota</taxon>
        <taxon>Coriobacteriia</taxon>
        <taxon>Coriobacteriales</taxon>
        <taxon>Coriobacteriaceae</taxon>
        <taxon>Coriobacterium</taxon>
    </lineage>
</organism>